<protein>
    <submittedName>
        <fullName evidence="1">Uncharacterized protein</fullName>
    </submittedName>
</protein>
<accession>A0ABR1IJN2</accession>
<keyword evidence="2" id="KW-1185">Reference proteome</keyword>
<organism evidence="1 2">
    <name type="scientific">Marasmiellus scandens</name>
    <dbReference type="NCBI Taxonomy" id="2682957"/>
    <lineage>
        <taxon>Eukaryota</taxon>
        <taxon>Fungi</taxon>
        <taxon>Dikarya</taxon>
        <taxon>Basidiomycota</taxon>
        <taxon>Agaricomycotina</taxon>
        <taxon>Agaricomycetes</taxon>
        <taxon>Agaricomycetidae</taxon>
        <taxon>Agaricales</taxon>
        <taxon>Marasmiineae</taxon>
        <taxon>Omphalotaceae</taxon>
        <taxon>Marasmiellus</taxon>
    </lineage>
</organism>
<dbReference type="Proteomes" id="UP001498398">
    <property type="component" value="Unassembled WGS sequence"/>
</dbReference>
<gene>
    <name evidence="1" type="ORF">VKT23_020731</name>
</gene>
<sequence length="70" mass="8023">MSKTYGRTSPDSIFPIQISALCNGITEGGVFMDTVNSSDSNTQYHDFRVNKADYRPNWYFGQMVKREEYG</sequence>
<name>A0ABR1IJN2_9AGAR</name>
<proteinExistence type="predicted"/>
<comment type="caution">
    <text evidence="1">The sequence shown here is derived from an EMBL/GenBank/DDBJ whole genome shotgun (WGS) entry which is preliminary data.</text>
</comment>
<dbReference type="EMBL" id="JBANRG010000153">
    <property type="protein sequence ID" value="KAK7433529.1"/>
    <property type="molecule type" value="Genomic_DNA"/>
</dbReference>
<evidence type="ECO:0000313" key="1">
    <source>
        <dbReference type="EMBL" id="KAK7433529.1"/>
    </source>
</evidence>
<reference evidence="1 2" key="1">
    <citation type="submission" date="2024-01" db="EMBL/GenBank/DDBJ databases">
        <title>A draft genome for the cacao thread blight pathogen Marasmiellus scandens.</title>
        <authorList>
            <person name="Baruah I.K."/>
            <person name="Leung J."/>
            <person name="Bukari Y."/>
            <person name="Amoako-Attah I."/>
            <person name="Meinhardt L.W."/>
            <person name="Bailey B.A."/>
            <person name="Cohen S.P."/>
        </authorList>
    </citation>
    <scope>NUCLEOTIDE SEQUENCE [LARGE SCALE GENOMIC DNA]</scope>
    <source>
        <strain evidence="1 2">GH-19</strain>
    </source>
</reference>
<evidence type="ECO:0000313" key="2">
    <source>
        <dbReference type="Proteomes" id="UP001498398"/>
    </source>
</evidence>